<evidence type="ECO:0000313" key="11">
    <source>
        <dbReference type="Proteomes" id="UP000022910"/>
    </source>
</evidence>
<evidence type="ECO:0000256" key="9">
    <source>
        <dbReference type="RuleBase" id="RU363011"/>
    </source>
</evidence>
<keyword evidence="7 9" id="KW-0496">Mitochondrion</keyword>
<gene>
    <name evidence="10" type="ORF">RirG_164770</name>
</gene>
<dbReference type="AlphaFoldDB" id="A0A015K3W6"/>
<accession>A0A015K3W6</accession>
<keyword evidence="4" id="KW-0812">Transmembrane</keyword>
<name>A0A015K3W6_RHIIW</name>
<sequence>MTSHFNLPTFDNISVLQNQLNQQQKFQQQQQQQQQRYNQVVEANTFANSTTPFLTTNSSNKNSIIMANEEMDTKSEQILNEKWDLCLSNMLIKSGIGLSVGIVASALLFKKKSWPIAMSTGFGIGVAYAECQRSFNPTAIPGIKIIKPSSSN</sequence>
<proteinExistence type="inferred from homology"/>
<evidence type="ECO:0000256" key="1">
    <source>
        <dbReference type="ARBA" id="ARBA00002689"/>
    </source>
</evidence>
<comment type="function">
    <text evidence="1 9">Component of the MICOS complex, a large protein complex of the mitochondrial inner membrane that plays crucial roles in the maintenance of crista junctions, inner membrane architecture, and formation of contact sites to the outer membrane.</text>
</comment>
<evidence type="ECO:0000256" key="8">
    <source>
        <dbReference type="ARBA" id="ARBA00023136"/>
    </source>
</evidence>
<evidence type="ECO:0000256" key="5">
    <source>
        <dbReference type="ARBA" id="ARBA00022792"/>
    </source>
</evidence>
<dbReference type="Pfam" id="PF04418">
    <property type="entry name" value="DUF543"/>
    <property type="match status" value="1"/>
</dbReference>
<comment type="similarity">
    <text evidence="3 9">Belongs to the MICOS complex subunit Mic10 family.</text>
</comment>
<reference evidence="10 11" key="1">
    <citation type="submission" date="2014-02" db="EMBL/GenBank/DDBJ databases">
        <title>Single nucleus genome sequencing reveals high similarity among nuclei of an endomycorrhizal fungus.</title>
        <authorList>
            <person name="Lin K."/>
            <person name="Geurts R."/>
            <person name="Zhang Z."/>
            <person name="Limpens E."/>
            <person name="Saunders D.G."/>
            <person name="Mu D."/>
            <person name="Pang E."/>
            <person name="Cao H."/>
            <person name="Cha H."/>
            <person name="Lin T."/>
            <person name="Zhou Q."/>
            <person name="Shang Y."/>
            <person name="Li Y."/>
            <person name="Ivanov S."/>
            <person name="Sharma T."/>
            <person name="Velzen R.V."/>
            <person name="Ruijter N.D."/>
            <person name="Aanen D.K."/>
            <person name="Win J."/>
            <person name="Kamoun S."/>
            <person name="Bisseling T."/>
            <person name="Huang S."/>
        </authorList>
    </citation>
    <scope>NUCLEOTIDE SEQUENCE [LARGE SCALE GENOMIC DNA]</scope>
    <source>
        <strain evidence="11">DAOM197198w</strain>
    </source>
</reference>
<evidence type="ECO:0000256" key="3">
    <source>
        <dbReference type="ARBA" id="ARBA00006792"/>
    </source>
</evidence>
<dbReference type="GO" id="GO:0061617">
    <property type="term" value="C:MICOS complex"/>
    <property type="evidence" value="ECO:0007669"/>
    <property type="project" value="UniProtKB-UniRule"/>
</dbReference>
<keyword evidence="5 9" id="KW-0999">Mitochondrion inner membrane</keyword>
<dbReference type="InterPro" id="IPR007512">
    <property type="entry name" value="Mic10"/>
</dbReference>
<dbReference type="OrthoDB" id="1916310at2759"/>
<evidence type="ECO:0000256" key="6">
    <source>
        <dbReference type="ARBA" id="ARBA00022989"/>
    </source>
</evidence>
<evidence type="ECO:0000256" key="7">
    <source>
        <dbReference type="ARBA" id="ARBA00023128"/>
    </source>
</evidence>
<dbReference type="STRING" id="1432141.A0A015K3W6"/>
<keyword evidence="8" id="KW-0472">Membrane</keyword>
<keyword evidence="11" id="KW-1185">Reference proteome</keyword>
<dbReference type="Proteomes" id="UP000022910">
    <property type="component" value="Unassembled WGS sequence"/>
</dbReference>
<comment type="subcellular location">
    <subcellularLocation>
        <location evidence="2 9">Mitochondrion inner membrane</location>
        <topology evidence="2 9">Single-pass membrane protein</topology>
    </subcellularLocation>
</comment>
<evidence type="ECO:0000313" key="10">
    <source>
        <dbReference type="EMBL" id="EXX62124.1"/>
    </source>
</evidence>
<dbReference type="EMBL" id="JEMT01024855">
    <property type="protein sequence ID" value="EXX62124.1"/>
    <property type="molecule type" value="Genomic_DNA"/>
</dbReference>
<evidence type="ECO:0000256" key="4">
    <source>
        <dbReference type="ARBA" id="ARBA00022692"/>
    </source>
</evidence>
<evidence type="ECO:0000256" key="2">
    <source>
        <dbReference type="ARBA" id="ARBA00004434"/>
    </source>
</evidence>
<dbReference type="HOGENOM" id="CLU_1723347_0_0_1"/>
<protein>
    <recommendedName>
        <fullName evidence="9">MICOS complex subunit MIC10</fullName>
    </recommendedName>
</protein>
<keyword evidence="6" id="KW-1133">Transmembrane helix</keyword>
<organism evidence="10 11">
    <name type="scientific">Rhizophagus irregularis (strain DAOM 197198w)</name>
    <name type="common">Glomus intraradices</name>
    <dbReference type="NCBI Taxonomy" id="1432141"/>
    <lineage>
        <taxon>Eukaryota</taxon>
        <taxon>Fungi</taxon>
        <taxon>Fungi incertae sedis</taxon>
        <taxon>Mucoromycota</taxon>
        <taxon>Glomeromycotina</taxon>
        <taxon>Glomeromycetes</taxon>
        <taxon>Glomerales</taxon>
        <taxon>Glomeraceae</taxon>
        <taxon>Rhizophagus</taxon>
    </lineage>
</organism>
<comment type="caution">
    <text evidence="10">The sequence shown here is derived from an EMBL/GenBank/DDBJ whole genome shotgun (WGS) entry which is preliminary data.</text>
</comment>
<dbReference type="PANTHER" id="PTHR21304">
    <property type="entry name" value="MICOS COMPLEX SUBUNIT MIC10"/>
    <property type="match status" value="1"/>
</dbReference>
<comment type="subunit">
    <text evidence="9">Component of the mitochondrial contact site and cristae organizing system (MICOS) complex.</text>
</comment>
<dbReference type="PANTHER" id="PTHR21304:SF0">
    <property type="entry name" value="MICOS COMPLEX SUBUNIT MIC10"/>
    <property type="match status" value="1"/>
</dbReference>